<accession>A0A8H3UT30</accession>
<keyword evidence="1 6" id="KW-0853">WD repeat</keyword>
<dbReference type="Proteomes" id="UP000433883">
    <property type="component" value="Unassembled WGS sequence"/>
</dbReference>
<feature type="region of interest" description="Disordered" evidence="7">
    <location>
        <begin position="1"/>
        <end position="35"/>
    </location>
</feature>
<dbReference type="SMART" id="SM00320">
    <property type="entry name" value="WD40"/>
    <property type="match status" value="6"/>
</dbReference>
<feature type="repeat" description="WD" evidence="6">
    <location>
        <begin position="133"/>
        <end position="176"/>
    </location>
</feature>
<gene>
    <name evidence="8" type="ORF">BLS_002829</name>
</gene>
<feature type="compositionally biased region" description="Basic and acidic residues" evidence="7">
    <location>
        <begin position="377"/>
        <end position="388"/>
    </location>
</feature>
<dbReference type="PROSITE" id="PS50082">
    <property type="entry name" value="WD_REPEATS_2"/>
    <property type="match status" value="2"/>
</dbReference>
<evidence type="ECO:0000256" key="6">
    <source>
        <dbReference type="PROSITE-ProRule" id="PRU00221"/>
    </source>
</evidence>
<dbReference type="InterPro" id="IPR001680">
    <property type="entry name" value="WD40_rpt"/>
</dbReference>
<feature type="region of interest" description="Disordered" evidence="7">
    <location>
        <begin position="377"/>
        <end position="406"/>
    </location>
</feature>
<dbReference type="FunFam" id="2.130.10.10:FF:001196">
    <property type="entry name" value="WD repeat protein (AFU_orthologue AFUA_1G12380)"/>
    <property type="match status" value="1"/>
</dbReference>
<dbReference type="InterPro" id="IPR036322">
    <property type="entry name" value="WD40_repeat_dom_sf"/>
</dbReference>
<dbReference type="PROSITE" id="PS50294">
    <property type="entry name" value="WD_REPEATS_REGION"/>
    <property type="match status" value="1"/>
</dbReference>
<dbReference type="GO" id="GO:1990234">
    <property type="term" value="C:transferase complex"/>
    <property type="evidence" value="ECO:0007669"/>
    <property type="project" value="UniProtKB-ARBA"/>
</dbReference>
<dbReference type="SUPFAM" id="SSF50978">
    <property type="entry name" value="WD40 repeat-like"/>
    <property type="match status" value="1"/>
</dbReference>
<reference evidence="8 9" key="1">
    <citation type="submission" date="2019-11" db="EMBL/GenBank/DDBJ databases">
        <title>Venturia inaequalis Genome Resource.</title>
        <authorList>
            <person name="Lichtner F.J."/>
        </authorList>
    </citation>
    <scope>NUCLEOTIDE SEQUENCE [LARGE SCALE GENOMIC DNA]</scope>
    <source>
        <strain evidence="8">Bline_iso_100314</strain>
    </source>
</reference>
<dbReference type="PANTHER" id="PTHR22847:SF637">
    <property type="entry name" value="WD REPEAT DOMAIN 5B"/>
    <property type="match status" value="1"/>
</dbReference>
<evidence type="ECO:0000256" key="4">
    <source>
        <dbReference type="ARBA" id="ARBA00039789"/>
    </source>
</evidence>
<name>A0A8H3UT30_VENIN</name>
<evidence type="ECO:0000313" key="8">
    <source>
        <dbReference type="EMBL" id="KAE9974992.1"/>
    </source>
</evidence>
<feature type="compositionally biased region" description="Acidic residues" evidence="7">
    <location>
        <begin position="392"/>
        <end position="406"/>
    </location>
</feature>
<feature type="repeat" description="WD" evidence="6">
    <location>
        <begin position="285"/>
        <end position="326"/>
    </location>
</feature>
<sequence>MSRSTDAGHFFQTTAALSETARKSKKSKNKSGNPIKLPSKILALCADPDDDGAIYAAEAAGTPGGEELKLINGQTGTISDSYRPNTSQLAPLTCLAVGGKLGERKLYAGCWDKHIYCWDVGGSSATSTATKRLSGHTDFVKAVLNISLDGKDLLVSASADATLIVWDPSTDTRLATLKGHSRGVQALALESIESSTENIQYATILSGDSNREIRRWHISSTSSFEIPTTGPADAEATSLDIDPLVVHETSIYTLLFDSNLDLYTASADKSAKVLARNRNWEPDTTLPHPDFVRDIAIDEQGGWIITACRDEEVRVWDSGTGELHHVYSGHYEEVTGVLVLPGAKAVSVSIDGTVRQWSLKPQDLERVREAARTEVLEEVEEKKGEKKSLMTAEEEAELAELMDDSD</sequence>
<dbReference type="AlphaFoldDB" id="A0A8H3UT30"/>
<evidence type="ECO:0000256" key="7">
    <source>
        <dbReference type="SAM" id="MobiDB-lite"/>
    </source>
</evidence>
<evidence type="ECO:0000313" key="9">
    <source>
        <dbReference type="Proteomes" id="UP000433883"/>
    </source>
</evidence>
<evidence type="ECO:0000256" key="1">
    <source>
        <dbReference type="ARBA" id="ARBA00022574"/>
    </source>
</evidence>
<feature type="compositionally biased region" description="Polar residues" evidence="7">
    <location>
        <begin position="1"/>
        <end position="17"/>
    </location>
</feature>
<dbReference type="Pfam" id="PF00400">
    <property type="entry name" value="WD40"/>
    <property type="match status" value="3"/>
</dbReference>
<dbReference type="Gene3D" id="2.130.10.10">
    <property type="entry name" value="YVTN repeat-like/Quinoprotein amine dehydrogenase"/>
    <property type="match status" value="2"/>
</dbReference>
<protein>
    <recommendedName>
        <fullName evidence="4">Mitochondrial division protein 1</fullName>
    </recommendedName>
</protein>
<comment type="caution">
    <text evidence="8">The sequence shown here is derived from an EMBL/GenBank/DDBJ whole genome shotgun (WGS) entry which is preliminary data.</text>
</comment>
<keyword evidence="2" id="KW-0677">Repeat</keyword>
<evidence type="ECO:0000256" key="3">
    <source>
        <dbReference type="ARBA" id="ARBA00038415"/>
    </source>
</evidence>
<comment type="function">
    <text evidence="5">Involved in mitochondrial fission. Acts as an adapter protein required to form mitochondrial fission complexes. Formation of these complexes is required to promote constriction and fission of the mitochondrial compartment at a late step in mitochondrial division.</text>
</comment>
<proteinExistence type="inferred from homology"/>
<organism evidence="8 9">
    <name type="scientific">Venturia inaequalis</name>
    <name type="common">Apple scab fungus</name>
    <dbReference type="NCBI Taxonomy" id="5025"/>
    <lineage>
        <taxon>Eukaryota</taxon>
        <taxon>Fungi</taxon>
        <taxon>Dikarya</taxon>
        <taxon>Ascomycota</taxon>
        <taxon>Pezizomycotina</taxon>
        <taxon>Dothideomycetes</taxon>
        <taxon>Pleosporomycetidae</taxon>
        <taxon>Venturiales</taxon>
        <taxon>Venturiaceae</taxon>
        <taxon>Venturia</taxon>
    </lineage>
</organism>
<comment type="similarity">
    <text evidence="3">Belongs to the WD repeat MDV1/CAF4 family.</text>
</comment>
<evidence type="ECO:0000256" key="2">
    <source>
        <dbReference type="ARBA" id="ARBA00022737"/>
    </source>
</evidence>
<dbReference type="EMBL" id="WNWQ01000190">
    <property type="protein sequence ID" value="KAE9974992.1"/>
    <property type="molecule type" value="Genomic_DNA"/>
</dbReference>
<dbReference type="InterPro" id="IPR015943">
    <property type="entry name" value="WD40/YVTN_repeat-like_dom_sf"/>
</dbReference>
<evidence type="ECO:0000256" key="5">
    <source>
        <dbReference type="ARBA" id="ARBA00043913"/>
    </source>
</evidence>
<dbReference type="PANTHER" id="PTHR22847">
    <property type="entry name" value="WD40 REPEAT PROTEIN"/>
    <property type="match status" value="1"/>
</dbReference>